<dbReference type="AlphaFoldDB" id="A0AAJ5BDC5"/>
<proteinExistence type="predicted"/>
<evidence type="ECO:0000313" key="3">
    <source>
        <dbReference type="Proteomes" id="UP000183496"/>
    </source>
</evidence>
<sequence length="285" mass="32627">MKRILILILLFVFASFNCVAQDHSESGKSLLWEVSGKDLNEPSYVLGTFHILCKDELIISDKVQKALDRTKQLALEVNFSDPVELAYMQKMFISEQSLSSQLSQKELAEFSAILKEEYNLELEQVNNFSTIALVGLMMSKLVTCEVKGYDLELFEKALQTNKVVIGLEHFIDQQKVMENIYSPKELVGQFKEVNAYKENYNEMKQAFLDEDVEVLYEFGTDPKFVPIEFKKDLLDNRNVKWVAKMPEIMKEKATVFAVGSAHLGGEYGVLKLLEKEGYKVKAVYN</sequence>
<dbReference type="EMBL" id="FOFY01000003">
    <property type="protein sequence ID" value="SEQ50044.1"/>
    <property type="molecule type" value="Genomic_DNA"/>
</dbReference>
<dbReference type="InterPro" id="IPR002816">
    <property type="entry name" value="TraB/PrgY/GumN_fam"/>
</dbReference>
<dbReference type="RefSeq" id="WP_041889211.1">
    <property type="nucleotide sequence ID" value="NZ_CP010817.1"/>
</dbReference>
<feature type="signal peptide" evidence="1">
    <location>
        <begin position="1"/>
        <end position="20"/>
    </location>
</feature>
<evidence type="ECO:0000313" key="2">
    <source>
        <dbReference type="EMBL" id="SEQ50044.1"/>
    </source>
</evidence>
<dbReference type="KEGG" id="mpw:MPR_0729"/>
<dbReference type="PANTHER" id="PTHR40590:SF1">
    <property type="entry name" value="CYTOPLASMIC PROTEIN"/>
    <property type="match status" value="1"/>
</dbReference>
<evidence type="ECO:0000256" key="1">
    <source>
        <dbReference type="SAM" id="SignalP"/>
    </source>
</evidence>
<keyword evidence="1" id="KW-0732">Signal</keyword>
<gene>
    <name evidence="2" type="ORF">SAMN04488089_103294</name>
</gene>
<dbReference type="Proteomes" id="UP000183496">
    <property type="component" value="Unassembled WGS sequence"/>
</dbReference>
<evidence type="ECO:0008006" key="4">
    <source>
        <dbReference type="Google" id="ProtNLM"/>
    </source>
</evidence>
<organism evidence="2 3">
    <name type="scientific">Myroides profundi</name>
    <dbReference type="NCBI Taxonomy" id="480520"/>
    <lineage>
        <taxon>Bacteria</taxon>
        <taxon>Pseudomonadati</taxon>
        <taxon>Bacteroidota</taxon>
        <taxon>Flavobacteriia</taxon>
        <taxon>Flavobacteriales</taxon>
        <taxon>Flavobacteriaceae</taxon>
        <taxon>Myroides</taxon>
    </lineage>
</organism>
<reference evidence="2 3" key="1">
    <citation type="submission" date="2016-10" db="EMBL/GenBank/DDBJ databases">
        <authorList>
            <person name="Varghese N."/>
            <person name="Submissions S."/>
        </authorList>
    </citation>
    <scope>NUCLEOTIDE SEQUENCE [LARGE SCALE GENOMIC DNA]</scope>
    <source>
        <strain evidence="3">DSM 19823 / KCTC 23066 / CCTCC M 208030 / D25</strain>
    </source>
</reference>
<accession>A0AAJ5BDC5</accession>
<feature type="chain" id="PRO_5042482139" description="TraB/GumN family protein" evidence="1">
    <location>
        <begin position="21"/>
        <end position="285"/>
    </location>
</feature>
<keyword evidence="3" id="KW-1185">Reference proteome</keyword>
<dbReference type="Pfam" id="PF01963">
    <property type="entry name" value="TraB_PrgY_gumN"/>
    <property type="match status" value="1"/>
</dbReference>
<protein>
    <recommendedName>
        <fullName evidence="4">TraB/GumN family protein</fullName>
    </recommendedName>
</protein>
<name>A0AAJ5BDC5_MYRPR</name>
<comment type="caution">
    <text evidence="2">The sequence shown here is derived from an EMBL/GenBank/DDBJ whole genome shotgun (WGS) entry which is preliminary data.</text>
</comment>
<dbReference type="InterPro" id="IPR047111">
    <property type="entry name" value="YbaP-like"/>
</dbReference>
<dbReference type="CDD" id="cd14789">
    <property type="entry name" value="Tiki"/>
    <property type="match status" value="1"/>
</dbReference>
<dbReference type="PANTHER" id="PTHR40590">
    <property type="entry name" value="CYTOPLASMIC PROTEIN-RELATED"/>
    <property type="match status" value="1"/>
</dbReference>